<name>A0A819WBS3_9BILA</name>
<dbReference type="AlphaFoldDB" id="A0A819WBS3"/>
<sequence length="603" mass="71934">MDEKYRAFDRVKLEELHRLYREHCDTMTVNKNSSTTMPFTTNITLDKTHSILEEQEEEEEEEEENSLLSVSCIMVDQINQAIDVVIPRKNNKLNNKTKNENDERINVLFEGNDRRRPLYEITDMQYFDSIQKQLQTKNRILLPTYNTNAYYSCEIIEMQQKIREHMTRTNAYRFIMDINETNQLLLDELLLENDKLIATTLNNLFHTQCITYSQWQQMIFHRSKSEFDLLYFLPDTRQENIPFHPMILDRHPLTMNITRFITQLIQPLYDHVTSTTTFHNSADVLDAVEDYVRRDLLKSNTLFANIHIHDLTTSIPLEILYDTLQRFLIEFNSNGQMQNIKIPTILYMVRLCLEPRYVIYDNKFYQQVQGGGFNSPLIMLLSNICLFYWQQNLVNILNDKNEIFGRYNDELFFTWNKSEQRLQDILHAMNQQWLTLQMSLRLSSSIHYLDIILSHTNGQFKAQVALHSQTDHYSLPYIFGHSLQSYVKLFQAALLRIARCYTDVNQFVEALGVIQLSFRYNGFDDQFIVGQIQTFLTKFKVPDLKVCYGKHFYKQPRYDRLRYNVTKHYRKKRQEKIKLRRCRKTLKHQCQSSFMKFVTTASC</sequence>
<evidence type="ECO:0000313" key="2">
    <source>
        <dbReference type="Proteomes" id="UP000663873"/>
    </source>
</evidence>
<organism evidence="1 2">
    <name type="scientific">Rotaria socialis</name>
    <dbReference type="NCBI Taxonomy" id="392032"/>
    <lineage>
        <taxon>Eukaryota</taxon>
        <taxon>Metazoa</taxon>
        <taxon>Spiralia</taxon>
        <taxon>Gnathifera</taxon>
        <taxon>Rotifera</taxon>
        <taxon>Eurotatoria</taxon>
        <taxon>Bdelloidea</taxon>
        <taxon>Philodinida</taxon>
        <taxon>Philodinidae</taxon>
        <taxon>Rotaria</taxon>
    </lineage>
</organism>
<reference evidence="1" key="1">
    <citation type="submission" date="2021-02" db="EMBL/GenBank/DDBJ databases">
        <authorList>
            <person name="Nowell W R."/>
        </authorList>
    </citation>
    <scope>NUCLEOTIDE SEQUENCE</scope>
</reference>
<evidence type="ECO:0000313" key="1">
    <source>
        <dbReference type="EMBL" id="CAF4123363.1"/>
    </source>
</evidence>
<keyword evidence="2" id="KW-1185">Reference proteome</keyword>
<gene>
    <name evidence="1" type="ORF">UJA718_LOCUS1708</name>
</gene>
<comment type="caution">
    <text evidence="1">The sequence shown here is derived from an EMBL/GenBank/DDBJ whole genome shotgun (WGS) entry which is preliminary data.</text>
</comment>
<evidence type="ECO:0008006" key="3">
    <source>
        <dbReference type="Google" id="ProtNLM"/>
    </source>
</evidence>
<dbReference type="Proteomes" id="UP000663873">
    <property type="component" value="Unassembled WGS sequence"/>
</dbReference>
<dbReference type="PANTHER" id="PTHR21301">
    <property type="entry name" value="REVERSE TRANSCRIPTASE"/>
    <property type="match status" value="1"/>
</dbReference>
<dbReference type="PANTHER" id="PTHR21301:SF10">
    <property type="entry name" value="REVERSE TRANSCRIPTASE DOMAIN-CONTAINING PROTEIN"/>
    <property type="match status" value="1"/>
</dbReference>
<accession>A0A819WBS3</accession>
<dbReference type="EMBL" id="CAJOBP010000106">
    <property type="protein sequence ID" value="CAF4123363.1"/>
    <property type="molecule type" value="Genomic_DNA"/>
</dbReference>
<protein>
    <recommendedName>
        <fullName evidence="3">Reverse transcriptase domain-containing protein</fullName>
    </recommendedName>
</protein>
<proteinExistence type="predicted"/>